<feature type="domain" description="Dihydroorotate dehydrogenase catalytic" evidence="8">
    <location>
        <begin position="43"/>
        <end position="288"/>
    </location>
</feature>
<dbReference type="RefSeq" id="WP_014126707.1">
    <property type="nucleotide sequence ID" value="NC_016070.1"/>
</dbReference>
<dbReference type="GO" id="GO:0044205">
    <property type="term" value="P:'de novo' UMP biosynthetic process"/>
    <property type="evidence" value="ECO:0007669"/>
    <property type="project" value="UniProtKB-UniPathway"/>
</dbReference>
<organism evidence="9 10">
    <name type="scientific">Thermoproteus tenax (strain ATCC 35583 / DSM 2078 / JCM 9277 / NBRC 100435 / Kra 1)</name>
    <dbReference type="NCBI Taxonomy" id="768679"/>
    <lineage>
        <taxon>Archaea</taxon>
        <taxon>Thermoproteota</taxon>
        <taxon>Thermoprotei</taxon>
        <taxon>Thermoproteales</taxon>
        <taxon>Thermoproteaceae</taxon>
        <taxon>Thermoproteus</taxon>
    </lineage>
</organism>
<dbReference type="GO" id="GO:0005737">
    <property type="term" value="C:cytoplasm"/>
    <property type="evidence" value="ECO:0007669"/>
    <property type="project" value="InterPro"/>
</dbReference>
<dbReference type="HOGENOM" id="CLU_917034_0_0_2"/>
<dbReference type="SUPFAM" id="SSF51395">
    <property type="entry name" value="FMN-linked oxidoreductases"/>
    <property type="match status" value="1"/>
</dbReference>
<keyword evidence="5" id="KW-0288">FMN</keyword>
<dbReference type="PANTHER" id="PTHR48109">
    <property type="entry name" value="DIHYDROOROTATE DEHYDROGENASE (QUINONE), MITOCHONDRIAL-RELATED"/>
    <property type="match status" value="1"/>
</dbReference>
<evidence type="ECO:0000256" key="4">
    <source>
        <dbReference type="ARBA" id="ARBA00022630"/>
    </source>
</evidence>
<evidence type="ECO:0000256" key="7">
    <source>
        <dbReference type="ARBA" id="ARBA00023002"/>
    </source>
</evidence>
<dbReference type="PaxDb" id="768679-TTX_0796"/>
<accession>G4RPF6</accession>
<dbReference type="InterPro" id="IPR050074">
    <property type="entry name" value="DHO_dehydrogenase"/>
</dbReference>
<dbReference type="Proteomes" id="UP000002654">
    <property type="component" value="Chromosome"/>
</dbReference>
<evidence type="ECO:0000313" key="10">
    <source>
        <dbReference type="Proteomes" id="UP000002654"/>
    </source>
</evidence>
<comment type="cofactor">
    <cofactor evidence="1">
        <name>FMN</name>
        <dbReference type="ChEBI" id="CHEBI:58210"/>
    </cofactor>
</comment>
<sequence>MFVLLSRIIEGIPPEITRRIAKPLFMAPLPSCRPKTAWRIGEIRTHGPLGVAAGFDKEGLYTRALSAFCPGFIVVGSTTARHRRGNKPPLTARLRPLSLVNAMGLPSPGIPTVLARLKKVEYPIILSIAGFSPEELLAQILYVEKYGNHISAIEVNLSSPTYKGIWDRVSPLISSKKPLFIKVGPTSDLRFYAEMAKRRGYGLVLTNTLPVSDERIGVGRGGVSGLWLYPILLKMLNKAREYAGRDVPIMAVGGVMSCRQVRDVMKLADGVQMLTGILYFTPYLIKRLNECALDSSS</sequence>
<evidence type="ECO:0000256" key="5">
    <source>
        <dbReference type="ARBA" id="ARBA00022643"/>
    </source>
</evidence>
<dbReference type="InterPro" id="IPR013785">
    <property type="entry name" value="Aldolase_TIM"/>
</dbReference>
<comment type="pathway">
    <text evidence="3">Pyrimidine metabolism; UMP biosynthesis via de novo pathway.</text>
</comment>
<evidence type="ECO:0000256" key="6">
    <source>
        <dbReference type="ARBA" id="ARBA00022975"/>
    </source>
</evidence>
<keyword evidence="7 9" id="KW-0560">Oxidoreductase</keyword>
<keyword evidence="4" id="KW-0285">Flavoprotein</keyword>
<dbReference type="InterPro" id="IPR005720">
    <property type="entry name" value="Dihydroorotate_DH_cat"/>
</dbReference>
<dbReference type="InterPro" id="IPR012135">
    <property type="entry name" value="Dihydroorotate_DH_1_2"/>
</dbReference>
<dbReference type="KEGG" id="ttn:TTX_0796"/>
<dbReference type="PIRSF" id="PIRSF000164">
    <property type="entry name" value="DHO_oxidase"/>
    <property type="match status" value="1"/>
</dbReference>
<dbReference type="eggNOG" id="arCOG00603">
    <property type="taxonomic scope" value="Archaea"/>
</dbReference>
<dbReference type="GO" id="GO:1990663">
    <property type="term" value="F:dihydroorotate dehydrogenase (fumarate) activity"/>
    <property type="evidence" value="ECO:0007669"/>
    <property type="project" value="UniProtKB-EC"/>
</dbReference>
<dbReference type="EC" id="1.3.98.1" evidence="9"/>
<reference evidence="9 10" key="1">
    <citation type="journal article" date="2011" name="PLoS ONE">
        <title>The complete genome sequence of Thermoproteus tenax: a physiologically versatile member of the Crenarchaeota.</title>
        <authorList>
            <person name="Siebers B."/>
            <person name="Zaparty M."/>
            <person name="Raddatz G."/>
            <person name="Tjaden B."/>
            <person name="Albers S.V."/>
            <person name="Bell S.D."/>
            <person name="Blombach F."/>
            <person name="Kletzin A."/>
            <person name="Kyrpides N."/>
            <person name="Lanz C."/>
            <person name="Plagens A."/>
            <person name="Rampp M."/>
            <person name="Rosinus A."/>
            <person name="von Jan M."/>
            <person name="Makarova K.S."/>
            <person name="Klenk H.P."/>
            <person name="Schuster S.C."/>
            <person name="Hensel R."/>
        </authorList>
    </citation>
    <scope>NUCLEOTIDE SEQUENCE [LARGE SCALE GENOMIC DNA]</scope>
    <source>
        <strain evidence="10">ATCC 35583 / DSM 2078 / JCM 9277 / NBRC 100435 / Kra 1</strain>
    </source>
</reference>
<dbReference type="GO" id="GO:0006207">
    <property type="term" value="P:'de novo' pyrimidine nucleobase biosynthetic process"/>
    <property type="evidence" value="ECO:0007669"/>
    <property type="project" value="TreeGrafter"/>
</dbReference>
<evidence type="ECO:0000259" key="8">
    <source>
        <dbReference type="Pfam" id="PF01180"/>
    </source>
</evidence>
<dbReference type="GeneID" id="11261688"/>
<dbReference type="AlphaFoldDB" id="G4RPF6"/>
<dbReference type="PANTHER" id="PTHR48109:SF4">
    <property type="entry name" value="DIHYDROOROTATE DEHYDROGENASE (QUINONE), MITOCHONDRIAL"/>
    <property type="match status" value="1"/>
</dbReference>
<dbReference type="Pfam" id="PF01180">
    <property type="entry name" value="DHO_dh"/>
    <property type="match status" value="1"/>
</dbReference>
<dbReference type="Gene3D" id="3.20.20.70">
    <property type="entry name" value="Aldolase class I"/>
    <property type="match status" value="1"/>
</dbReference>
<proteinExistence type="predicted"/>
<evidence type="ECO:0000256" key="1">
    <source>
        <dbReference type="ARBA" id="ARBA00001917"/>
    </source>
</evidence>
<dbReference type="OrthoDB" id="36608at2157"/>
<name>G4RPF6_THETK</name>
<evidence type="ECO:0000256" key="2">
    <source>
        <dbReference type="ARBA" id="ARBA00003125"/>
    </source>
</evidence>
<dbReference type="EMBL" id="FN869859">
    <property type="protein sequence ID" value="CCC81451.1"/>
    <property type="molecule type" value="Genomic_DNA"/>
</dbReference>
<protein>
    <submittedName>
        <fullName evidence="9">Dihydroorotate dehydrogenase</fullName>
        <ecNumber evidence="9">1.3.98.1</ecNumber>
    </submittedName>
</protein>
<evidence type="ECO:0000313" key="9">
    <source>
        <dbReference type="EMBL" id="CCC81451.1"/>
    </source>
</evidence>
<gene>
    <name evidence="9" type="primary">pyrD</name>
    <name evidence="9" type="ordered locus">TTX_0796</name>
</gene>
<keyword evidence="10" id="KW-1185">Reference proteome</keyword>
<comment type="function">
    <text evidence="2">Catalyzes the conversion of dihydroorotate to orotate with quinone as electron acceptor.</text>
</comment>
<dbReference type="STRING" id="768679.TTX_0796"/>
<keyword evidence="6" id="KW-0665">Pyrimidine biosynthesis</keyword>
<dbReference type="UniPathway" id="UPA00070"/>
<dbReference type="PATRIC" id="fig|768679.9.peg.805"/>
<evidence type="ECO:0000256" key="3">
    <source>
        <dbReference type="ARBA" id="ARBA00004725"/>
    </source>
</evidence>